<dbReference type="AlphaFoldDB" id="A0A1I7XMN0"/>
<proteinExistence type="predicted"/>
<name>A0A1I7XMN0_HETBA</name>
<sequence>MLIMTRDQLRYAGINPQTDGWTIPKNVQIFWEPVFSMIYENKVIGELLINLITRLGENIETASDSVTQLVCWTKMMLEPCLSSDIDIFSTAEWSRILHRMVAAPGHFDVTLIEAVMQKVPNMDKKRRKQVRRIMDISMSESLMVVEDSMNVRTIEDLQNLIHKGKWSSLITLLFLTSYIFSESQSSKEANGNEEDRFILCDMEEWCSVPIGLTPGQSLDSLSLIIDDDWLKEQGQLKPYGLVTIVEE</sequence>
<organism evidence="1 2">
    <name type="scientific">Heterorhabditis bacteriophora</name>
    <name type="common">Entomopathogenic nematode worm</name>
    <dbReference type="NCBI Taxonomy" id="37862"/>
    <lineage>
        <taxon>Eukaryota</taxon>
        <taxon>Metazoa</taxon>
        <taxon>Ecdysozoa</taxon>
        <taxon>Nematoda</taxon>
        <taxon>Chromadorea</taxon>
        <taxon>Rhabditida</taxon>
        <taxon>Rhabditina</taxon>
        <taxon>Rhabditomorpha</taxon>
        <taxon>Strongyloidea</taxon>
        <taxon>Heterorhabditidae</taxon>
        <taxon>Heterorhabditis</taxon>
    </lineage>
</organism>
<dbReference type="WBParaSite" id="Hba_18992">
    <property type="protein sequence ID" value="Hba_18992"/>
    <property type="gene ID" value="Hba_18992"/>
</dbReference>
<accession>A0A1I7XMN0</accession>
<evidence type="ECO:0000313" key="2">
    <source>
        <dbReference type="WBParaSite" id="Hba_18992"/>
    </source>
</evidence>
<dbReference type="Proteomes" id="UP000095283">
    <property type="component" value="Unplaced"/>
</dbReference>
<evidence type="ECO:0000313" key="1">
    <source>
        <dbReference type="Proteomes" id="UP000095283"/>
    </source>
</evidence>
<keyword evidence="1" id="KW-1185">Reference proteome</keyword>
<protein>
    <submittedName>
        <fullName evidence="2">DUF5071 domain-containing protein</fullName>
    </submittedName>
</protein>
<reference evidence="2" key="1">
    <citation type="submission" date="2016-11" db="UniProtKB">
        <authorList>
            <consortium name="WormBaseParasite"/>
        </authorList>
    </citation>
    <scope>IDENTIFICATION</scope>
</reference>